<comment type="function">
    <text evidence="10">Regulatory subunit of the dolichol-phosphate mannose (DPM) synthase complex; essential for the ER localization.</text>
</comment>
<keyword evidence="5 10" id="KW-0256">Endoplasmic reticulum</keyword>
<comment type="similarity">
    <text evidence="2 10">Belongs to the DPM2 family.</text>
</comment>
<dbReference type="GO" id="GO:0180047">
    <property type="term" value="P:dolichol phosphate mannose biosynthetic process"/>
    <property type="evidence" value="ECO:0007669"/>
    <property type="project" value="InterPro"/>
</dbReference>
<comment type="subcellular location">
    <subcellularLocation>
        <location evidence="1 10">Endoplasmic reticulum membrane</location>
        <topology evidence="1 10">Multi-pass membrane protein</topology>
    </subcellularLocation>
</comment>
<evidence type="ECO:0000256" key="3">
    <source>
        <dbReference type="ARBA" id="ARBA00018157"/>
    </source>
</evidence>
<dbReference type="STRING" id="7868.ENSCMIP00000039139"/>
<dbReference type="GO" id="GO:0006506">
    <property type="term" value="P:GPI anchor biosynthetic process"/>
    <property type="evidence" value="ECO:0007669"/>
    <property type="project" value="TreeGrafter"/>
</dbReference>
<keyword evidence="4 10" id="KW-0812">Transmembrane</keyword>
<evidence type="ECO:0000256" key="1">
    <source>
        <dbReference type="ARBA" id="ARBA00004477"/>
    </source>
</evidence>
<dbReference type="Pfam" id="PF07297">
    <property type="entry name" value="DPM2"/>
    <property type="match status" value="1"/>
</dbReference>
<organism evidence="11 12">
    <name type="scientific">Callorhinchus milii</name>
    <name type="common">Ghost shark</name>
    <dbReference type="NCBI Taxonomy" id="7868"/>
    <lineage>
        <taxon>Eukaryota</taxon>
        <taxon>Metazoa</taxon>
        <taxon>Chordata</taxon>
        <taxon>Craniata</taxon>
        <taxon>Vertebrata</taxon>
        <taxon>Chondrichthyes</taxon>
        <taxon>Holocephali</taxon>
        <taxon>Chimaeriformes</taxon>
        <taxon>Callorhinchidae</taxon>
        <taxon>Callorhinchus</taxon>
    </lineage>
</organism>
<evidence type="ECO:0000256" key="2">
    <source>
        <dbReference type="ARBA" id="ARBA00005478"/>
    </source>
</evidence>
<reference evidence="12" key="1">
    <citation type="journal article" date="2006" name="Science">
        <title>Ancient noncoding elements conserved in the human genome.</title>
        <authorList>
            <person name="Venkatesh B."/>
            <person name="Kirkness E.F."/>
            <person name="Loh Y.H."/>
            <person name="Halpern A.L."/>
            <person name="Lee A.P."/>
            <person name="Johnson J."/>
            <person name="Dandona N."/>
            <person name="Viswanathan L.D."/>
            <person name="Tay A."/>
            <person name="Venter J.C."/>
            <person name="Strausberg R.L."/>
            <person name="Brenner S."/>
        </authorList>
    </citation>
    <scope>NUCLEOTIDE SEQUENCE [LARGE SCALE GENOMIC DNA]</scope>
</reference>
<sequence>QEMGVDQLVGMGLVGFSLLIFTYYTLWVIVLPFVDSTHVLHSYFLPREYAVILPAVAGLVLVLCVGTFIVVVMWKNKKPAKKTD</sequence>
<evidence type="ECO:0000313" key="11">
    <source>
        <dbReference type="Ensembl" id="ENSCMIP00000039139.1"/>
    </source>
</evidence>
<evidence type="ECO:0000256" key="10">
    <source>
        <dbReference type="RuleBase" id="RU365084"/>
    </source>
</evidence>
<accession>A0A4W3J7E5</accession>
<dbReference type="GO" id="GO:0005789">
    <property type="term" value="C:endoplasmic reticulum membrane"/>
    <property type="evidence" value="ECO:0007669"/>
    <property type="project" value="UniProtKB-SubCell"/>
</dbReference>
<reference evidence="11" key="5">
    <citation type="submission" date="2025-09" db="UniProtKB">
        <authorList>
            <consortium name="Ensembl"/>
        </authorList>
    </citation>
    <scope>IDENTIFICATION</scope>
</reference>
<comment type="pathway">
    <text evidence="10">Protein modification; protein glycosylation.</text>
</comment>
<dbReference type="InParanoid" id="A0A4W3J7E5"/>
<evidence type="ECO:0000256" key="5">
    <source>
        <dbReference type="ARBA" id="ARBA00022824"/>
    </source>
</evidence>
<dbReference type="GeneTree" id="ENSGT00390000001098"/>
<dbReference type="PANTHER" id="PTHR15039:SF11">
    <property type="entry name" value="DOLICHOL PHOSPHATE-MANNOSE BIOSYNTHESIS REGULATORY PROTEIN"/>
    <property type="match status" value="1"/>
</dbReference>
<dbReference type="AlphaFoldDB" id="A0A4W3J7E5"/>
<gene>
    <name evidence="11" type="primary">dpm2</name>
</gene>
<reference evidence="11" key="4">
    <citation type="submission" date="2025-08" db="UniProtKB">
        <authorList>
            <consortium name="Ensembl"/>
        </authorList>
    </citation>
    <scope>IDENTIFICATION</scope>
</reference>
<keyword evidence="6 10" id="KW-1133">Transmembrane helix</keyword>
<keyword evidence="7 10" id="KW-0472">Membrane</keyword>
<comment type="subunit">
    <text evidence="9">Component of the dolichol-phosphate mannose (DPM) synthase complex composed of DPM1, DPM2 and DPM3; in the complex interacts directly with DPM3. Component of the glycosylphosphatidylinositol-N-acetylglucosaminyltransferase (GPI-GnT) complex composed at least by PIGA, PIGC, PIGH, PIGP, PIGQ, PIGY and DPM2. Interacts with PIGA, PIGC and PIGQ.</text>
</comment>
<name>A0A4W3J7E5_CALMI</name>
<reference evidence="12" key="3">
    <citation type="journal article" date="2014" name="Nature">
        <title>Elephant shark genome provides unique insights into gnathostome evolution.</title>
        <authorList>
            <consortium name="International Elephant Shark Genome Sequencing Consortium"/>
            <person name="Venkatesh B."/>
            <person name="Lee A.P."/>
            <person name="Ravi V."/>
            <person name="Maurya A.K."/>
            <person name="Lian M.M."/>
            <person name="Swann J.B."/>
            <person name="Ohta Y."/>
            <person name="Flajnik M.F."/>
            <person name="Sutoh Y."/>
            <person name="Kasahara M."/>
            <person name="Hoon S."/>
            <person name="Gangu V."/>
            <person name="Roy S.W."/>
            <person name="Irimia M."/>
            <person name="Korzh V."/>
            <person name="Kondrychyn I."/>
            <person name="Lim Z.W."/>
            <person name="Tay B.H."/>
            <person name="Tohari S."/>
            <person name="Kong K.W."/>
            <person name="Ho S."/>
            <person name="Lorente-Galdos B."/>
            <person name="Quilez J."/>
            <person name="Marques-Bonet T."/>
            <person name="Raney B.J."/>
            <person name="Ingham P.W."/>
            <person name="Tay A."/>
            <person name="Hillier L.W."/>
            <person name="Minx P."/>
            <person name="Boehm T."/>
            <person name="Wilson R.K."/>
            <person name="Brenner S."/>
            <person name="Warren W.C."/>
        </authorList>
    </citation>
    <scope>NUCLEOTIDE SEQUENCE [LARGE SCALE GENOMIC DNA]</scope>
</reference>
<reference evidence="12" key="2">
    <citation type="journal article" date="2007" name="PLoS Biol.">
        <title>Survey sequencing and comparative analysis of the elephant shark (Callorhinchus milii) genome.</title>
        <authorList>
            <person name="Venkatesh B."/>
            <person name="Kirkness E.F."/>
            <person name="Loh Y.H."/>
            <person name="Halpern A.L."/>
            <person name="Lee A.P."/>
            <person name="Johnson J."/>
            <person name="Dandona N."/>
            <person name="Viswanathan L.D."/>
            <person name="Tay A."/>
            <person name="Venter J.C."/>
            <person name="Strausberg R.L."/>
            <person name="Brenner S."/>
        </authorList>
    </citation>
    <scope>NUCLEOTIDE SEQUENCE [LARGE SCALE GENOMIC DNA]</scope>
</reference>
<keyword evidence="12" id="KW-1185">Reference proteome</keyword>
<evidence type="ECO:0000256" key="6">
    <source>
        <dbReference type="ARBA" id="ARBA00022989"/>
    </source>
</evidence>
<dbReference type="Ensembl" id="ENSCMIT00000039704.1">
    <property type="protein sequence ID" value="ENSCMIP00000039139.1"/>
    <property type="gene ID" value="ENSCMIG00000016407.1"/>
</dbReference>
<evidence type="ECO:0000256" key="8">
    <source>
        <dbReference type="ARBA" id="ARBA00045174"/>
    </source>
</evidence>
<evidence type="ECO:0000256" key="7">
    <source>
        <dbReference type="ARBA" id="ARBA00023136"/>
    </source>
</evidence>
<comment type="function">
    <text evidence="8">Regulates the biosynthesis of dolichol phosphate-mannose. Regulatory subunit of the dolichol-phosphate mannose (DPM) synthase complex; essential for the ER localization and stable expression of DPM1. Part of the glycosylphosphatidylinositol-N-acetylglucosaminyltransferase (GPI-GnT) complex that catalyzes the transfer of N-acetylglucosamine from UDP-N-acetylglucosamine to phosphatidylinositol and participates in the first step of GPI biosynthesis. May act by regulating the GPI-GNT complex.</text>
</comment>
<dbReference type="UniPathway" id="UPA00378"/>
<dbReference type="InterPro" id="IPR009914">
    <property type="entry name" value="DPM2"/>
</dbReference>
<evidence type="ECO:0000256" key="4">
    <source>
        <dbReference type="ARBA" id="ARBA00022692"/>
    </source>
</evidence>
<dbReference type="Proteomes" id="UP000314986">
    <property type="component" value="Unassembled WGS sequence"/>
</dbReference>
<feature type="transmembrane region" description="Helical" evidence="10">
    <location>
        <begin position="49"/>
        <end position="74"/>
    </location>
</feature>
<proteinExistence type="inferred from homology"/>
<dbReference type="GO" id="GO:0030234">
    <property type="term" value="F:enzyme regulator activity"/>
    <property type="evidence" value="ECO:0007669"/>
    <property type="project" value="UniProtKB-UniRule"/>
</dbReference>
<dbReference type="OMA" id="YTLWIIV"/>
<protein>
    <recommendedName>
        <fullName evidence="3 10">Dolichol phosphate-mannose biosynthesis regulatory protein</fullName>
    </recommendedName>
</protein>
<feature type="transmembrane region" description="Helical" evidence="10">
    <location>
        <begin position="12"/>
        <end position="34"/>
    </location>
</feature>
<dbReference type="PANTHER" id="PTHR15039">
    <property type="entry name" value="DOLICHOL PHOSPHATE-MANNOSE BIOSYNTHESIS REGULATORY PROTEIN"/>
    <property type="match status" value="1"/>
</dbReference>
<evidence type="ECO:0000313" key="12">
    <source>
        <dbReference type="Proteomes" id="UP000314986"/>
    </source>
</evidence>
<dbReference type="GO" id="GO:0033185">
    <property type="term" value="C:dolichol-phosphate-mannose synthase complex"/>
    <property type="evidence" value="ECO:0007669"/>
    <property type="project" value="TreeGrafter"/>
</dbReference>
<evidence type="ECO:0000256" key="9">
    <source>
        <dbReference type="ARBA" id="ARBA00046896"/>
    </source>
</evidence>